<evidence type="ECO:0000313" key="2">
    <source>
        <dbReference type="Proteomes" id="UP000261284"/>
    </source>
</evidence>
<comment type="caution">
    <text evidence="1">The sequence shown here is derived from an EMBL/GenBank/DDBJ whole genome shotgun (WGS) entry which is preliminary data.</text>
</comment>
<dbReference type="RefSeq" id="WP_116846764.1">
    <property type="nucleotide sequence ID" value="NZ_QTJU01000002.1"/>
</dbReference>
<evidence type="ECO:0000313" key="1">
    <source>
        <dbReference type="EMBL" id="RFM28775.1"/>
    </source>
</evidence>
<sequence length="82" mass="9265">MKWLLVLQTSLAGVYTIDSCLCTSDILLKPVTSAKLFILLFSGTALLFRHLNRLRQILSTIWQAVNKKRAPEEGARLLHQPC</sequence>
<organism evidence="1 2">
    <name type="scientific">Deminuibacter soli</name>
    <dbReference type="NCBI Taxonomy" id="2291815"/>
    <lineage>
        <taxon>Bacteria</taxon>
        <taxon>Pseudomonadati</taxon>
        <taxon>Bacteroidota</taxon>
        <taxon>Chitinophagia</taxon>
        <taxon>Chitinophagales</taxon>
        <taxon>Chitinophagaceae</taxon>
        <taxon>Deminuibacter</taxon>
    </lineage>
</organism>
<gene>
    <name evidence="1" type="ORF">DXN05_08325</name>
</gene>
<proteinExistence type="predicted"/>
<accession>A0A3E1NLG6</accession>
<name>A0A3E1NLG6_9BACT</name>
<reference evidence="1 2" key="1">
    <citation type="submission" date="2018-08" db="EMBL/GenBank/DDBJ databases">
        <title>Chitinophagaceae sp. K23C18032701, a novel bacterium isolated from forest soil.</title>
        <authorList>
            <person name="Wang C."/>
        </authorList>
    </citation>
    <scope>NUCLEOTIDE SEQUENCE [LARGE SCALE GENOMIC DNA]</scope>
    <source>
        <strain evidence="1 2">K23C18032701</strain>
    </source>
</reference>
<dbReference type="AlphaFoldDB" id="A0A3E1NLG6"/>
<dbReference type="EMBL" id="QTJU01000002">
    <property type="protein sequence ID" value="RFM28775.1"/>
    <property type="molecule type" value="Genomic_DNA"/>
</dbReference>
<protein>
    <submittedName>
        <fullName evidence="1">Uncharacterized protein</fullName>
    </submittedName>
</protein>
<dbReference type="Proteomes" id="UP000261284">
    <property type="component" value="Unassembled WGS sequence"/>
</dbReference>
<keyword evidence="2" id="KW-1185">Reference proteome</keyword>